<comment type="caution">
    <text evidence="2">The sequence shown here is derived from an EMBL/GenBank/DDBJ whole genome shotgun (WGS) entry which is preliminary data.</text>
</comment>
<protein>
    <submittedName>
        <fullName evidence="2">Uncharacterized protein</fullName>
    </submittedName>
</protein>
<dbReference type="EMBL" id="JAVRQU010000008">
    <property type="protein sequence ID" value="KAK5699927.1"/>
    <property type="molecule type" value="Genomic_DNA"/>
</dbReference>
<reference evidence="2" key="1">
    <citation type="submission" date="2023-08" db="EMBL/GenBank/DDBJ databases">
        <title>Black Yeasts Isolated from many extreme environments.</title>
        <authorList>
            <person name="Coleine C."/>
            <person name="Stajich J.E."/>
            <person name="Selbmann L."/>
        </authorList>
    </citation>
    <scope>NUCLEOTIDE SEQUENCE</scope>
    <source>
        <strain evidence="2">CCFEE 5810</strain>
    </source>
</reference>
<organism evidence="2 3">
    <name type="scientific">Elasticomyces elasticus</name>
    <dbReference type="NCBI Taxonomy" id="574655"/>
    <lineage>
        <taxon>Eukaryota</taxon>
        <taxon>Fungi</taxon>
        <taxon>Dikarya</taxon>
        <taxon>Ascomycota</taxon>
        <taxon>Pezizomycotina</taxon>
        <taxon>Dothideomycetes</taxon>
        <taxon>Dothideomycetidae</taxon>
        <taxon>Mycosphaerellales</taxon>
        <taxon>Teratosphaeriaceae</taxon>
        <taxon>Elasticomyces</taxon>
    </lineage>
</organism>
<keyword evidence="1" id="KW-1133">Transmembrane helix</keyword>
<proteinExistence type="predicted"/>
<dbReference type="Proteomes" id="UP001310594">
    <property type="component" value="Unassembled WGS sequence"/>
</dbReference>
<sequence>MVTLKHVFATFLTIFTGLVLYLGYHHDDSPYLFDLLTHDHSGSYTSTQVSPIRAVEIWKDFADFADSAKHDDDTSRHALNETDLALVRECVASIPTGLQDAIGSANVIEWRDWLADIAIDEFRAFLEMANTIERDKLPAEVLQYIENHPFEVAIYLVETMLIFMPGGVYVPLLRILGFGAKGPMARSIAARIQAKIGARVPARSWFAHLVSGAMGGYGKAVLRMWTRVFLKVASWAAFLAGRRDQ</sequence>
<feature type="transmembrane region" description="Helical" evidence="1">
    <location>
        <begin position="152"/>
        <end position="176"/>
    </location>
</feature>
<dbReference type="AlphaFoldDB" id="A0AAN7VSN0"/>
<feature type="transmembrane region" description="Helical" evidence="1">
    <location>
        <begin position="7"/>
        <end position="24"/>
    </location>
</feature>
<keyword evidence="1" id="KW-0812">Transmembrane</keyword>
<keyword evidence="1" id="KW-0472">Membrane</keyword>
<dbReference type="Gene3D" id="6.10.110.10">
    <property type="match status" value="1"/>
</dbReference>
<gene>
    <name evidence="2" type="ORF">LTR97_006061</name>
</gene>
<evidence type="ECO:0000313" key="2">
    <source>
        <dbReference type="EMBL" id="KAK5699927.1"/>
    </source>
</evidence>
<accession>A0AAN7VSN0</accession>
<evidence type="ECO:0000313" key="3">
    <source>
        <dbReference type="Proteomes" id="UP001310594"/>
    </source>
</evidence>
<name>A0AAN7VSN0_9PEZI</name>
<evidence type="ECO:0000256" key="1">
    <source>
        <dbReference type="SAM" id="Phobius"/>
    </source>
</evidence>
<dbReference type="InterPro" id="IPR038213">
    <property type="entry name" value="IFI6/IFI27-like_sf"/>
</dbReference>